<dbReference type="SUPFAM" id="SSF52096">
    <property type="entry name" value="ClpP/crotonase"/>
    <property type="match status" value="1"/>
</dbReference>
<accession>A0A6I4SUI9</accession>
<keyword evidence="3" id="KW-1185">Reference proteome</keyword>
<dbReference type="AlphaFoldDB" id="A0A6I4SUI9"/>
<reference evidence="2 3" key="1">
    <citation type="submission" date="2019-12" db="EMBL/GenBank/DDBJ databases">
        <title>Genomic-based taxomic classification of the family Erythrobacteraceae.</title>
        <authorList>
            <person name="Xu L."/>
        </authorList>
    </citation>
    <scope>NUCLEOTIDE SEQUENCE [LARGE SCALE GENOMIC DNA]</scope>
    <source>
        <strain evidence="2 3">MCCC 1K01500</strain>
    </source>
</reference>
<name>A0A6I4SUI9_9SPHN</name>
<dbReference type="GO" id="GO:0006635">
    <property type="term" value="P:fatty acid beta-oxidation"/>
    <property type="evidence" value="ECO:0007669"/>
    <property type="project" value="TreeGrafter"/>
</dbReference>
<protein>
    <submittedName>
        <fullName evidence="2">Enoyl-CoA hydratase</fullName>
    </submittedName>
</protein>
<dbReference type="InterPro" id="IPR029045">
    <property type="entry name" value="ClpP/crotonase-like_dom_sf"/>
</dbReference>
<sequence>MDRLSGHIEDDDTVSSDTESSVISFGSGDEHLVTSHTYPSEIDAQLFRLNELECHYETETASLWTYMRPRGRPSFTPPMLRDFDNWQRLITSNFGSDQTELRYLILGSRSPGVFCFGGDLALFQDLIRSGDRQALAQYGFRCVEILHRNMRSLDLPMLTIGLVEGAALGGGFEALLSFDFIIAERGATFGLPETLFGLFPGMGAHAILSRKLGTAMADRLILSNETYTAEQMHDLGIVHYLAEPGEGAKACREFIKRSERRHPGLVSARKAMKYTRPIELRELKDIVEMWADAAIQLTEQDLKVMSRLTRAQERVAAA</sequence>
<dbReference type="GO" id="GO:0003824">
    <property type="term" value="F:catalytic activity"/>
    <property type="evidence" value="ECO:0007669"/>
    <property type="project" value="UniProtKB-ARBA"/>
</dbReference>
<dbReference type="Gene3D" id="6.20.390.30">
    <property type="match status" value="1"/>
</dbReference>
<dbReference type="Gene3D" id="3.90.226.10">
    <property type="entry name" value="2-enoyl-CoA Hydratase, Chain A, domain 1"/>
    <property type="match status" value="1"/>
</dbReference>
<comment type="caution">
    <text evidence="2">The sequence shown here is derived from an EMBL/GenBank/DDBJ whole genome shotgun (WGS) entry which is preliminary data.</text>
</comment>
<dbReference type="PANTHER" id="PTHR11941:SF54">
    <property type="entry name" value="ENOYL-COA HYDRATASE, MITOCHONDRIAL"/>
    <property type="match status" value="1"/>
</dbReference>
<evidence type="ECO:0000313" key="2">
    <source>
        <dbReference type="EMBL" id="MXO59533.1"/>
    </source>
</evidence>
<evidence type="ECO:0000256" key="1">
    <source>
        <dbReference type="SAM" id="MobiDB-lite"/>
    </source>
</evidence>
<dbReference type="InterPro" id="IPR001753">
    <property type="entry name" value="Enoyl-CoA_hydra/iso"/>
</dbReference>
<dbReference type="NCBIfam" id="NF006452">
    <property type="entry name" value="PRK08788.1"/>
    <property type="match status" value="1"/>
</dbReference>
<dbReference type="PANTHER" id="PTHR11941">
    <property type="entry name" value="ENOYL-COA HYDRATASE-RELATED"/>
    <property type="match status" value="1"/>
</dbReference>
<dbReference type="EMBL" id="WTYM01000036">
    <property type="protein sequence ID" value="MXO59533.1"/>
    <property type="molecule type" value="Genomic_DNA"/>
</dbReference>
<organism evidence="2 3">
    <name type="scientific">Croceibacterium salegens</name>
    <dbReference type="NCBI Taxonomy" id="1737568"/>
    <lineage>
        <taxon>Bacteria</taxon>
        <taxon>Pseudomonadati</taxon>
        <taxon>Pseudomonadota</taxon>
        <taxon>Alphaproteobacteria</taxon>
        <taxon>Sphingomonadales</taxon>
        <taxon>Erythrobacteraceae</taxon>
        <taxon>Croceibacterium</taxon>
    </lineage>
</organism>
<dbReference type="Pfam" id="PF00378">
    <property type="entry name" value="ECH_1"/>
    <property type="match status" value="1"/>
</dbReference>
<dbReference type="OrthoDB" id="9802362at2"/>
<evidence type="ECO:0000313" key="3">
    <source>
        <dbReference type="Proteomes" id="UP000433652"/>
    </source>
</evidence>
<dbReference type="CDD" id="cd06558">
    <property type="entry name" value="crotonase-like"/>
    <property type="match status" value="1"/>
</dbReference>
<gene>
    <name evidence="2" type="ORF">GRI89_08260</name>
</gene>
<dbReference type="Proteomes" id="UP000433652">
    <property type="component" value="Unassembled WGS sequence"/>
</dbReference>
<feature type="region of interest" description="Disordered" evidence="1">
    <location>
        <begin position="1"/>
        <end position="21"/>
    </location>
</feature>
<proteinExistence type="predicted"/>